<comment type="cofactor">
    <cofactor evidence="2">
        <name>Mg(2+)</name>
        <dbReference type="ChEBI" id="CHEBI:18420"/>
    </cofactor>
</comment>
<dbReference type="InterPro" id="IPR015797">
    <property type="entry name" value="NUDIX_hydrolase-like_dom_sf"/>
</dbReference>
<dbReference type="InterPro" id="IPR000086">
    <property type="entry name" value="NUDIX_hydrolase_dom"/>
</dbReference>
<keyword evidence="3" id="KW-0479">Metal-binding</keyword>
<dbReference type="AlphaFoldDB" id="A0A4U5LP34"/>
<dbReference type="InterPro" id="IPR020084">
    <property type="entry name" value="NUDIX_hydrolase_CS"/>
</dbReference>
<proteinExistence type="predicted"/>
<dbReference type="SUPFAM" id="SSF55811">
    <property type="entry name" value="Nudix"/>
    <property type="match status" value="1"/>
</dbReference>
<organism evidence="8 9">
    <name type="scientific">Steinernema carpocapsae</name>
    <name type="common">Entomopathogenic nematode</name>
    <dbReference type="NCBI Taxonomy" id="34508"/>
    <lineage>
        <taxon>Eukaryota</taxon>
        <taxon>Metazoa</taxon>
        <taxon>Ecdysozoa</taxon>
        <taxon>Nematoda</taxon>
        <taxon>Chromadorea</taxon>
        <taxon>Rhabditida</taxon>
        <taxon>Tylenchina</taxon>
        <taxon>Panagrolaimomorpha</taxon>
        <taxon>Strongyloidoidea</taxon>
        <taxon>Steinernematidae</taxon>
        <taxon>Steinernema</taxon>
    </lineage>
</organism>
<comment type="cofactor">
    <cofactor evidence="1">
        <name>Mn(2+)</name>
        <dbReference type="ChEBI" id="CHEBI:29035"/>
    </cofactor>
</comment>
<dbReference type="Gene3D" id="3.90.79.10">
    <property type="entry name" value="Nucleoside Triphosphate Pyrophosphohydrolase"/>
    <property type="match status" value="1"/>
</dbReference>
<keyword evidence="6" id="KW-0464">Manganese</keyword>
<evidence type="ECO:0000313" key="9">
    <source>
        <dbReference type="Proteomes" id="UP000298663"/>
    </source>
</evidence>
<dbReference type="PANTHER" id="PTHR12992">
    <property type="entry name" value="NUDIX HYDROLASE"/>
    <property type="match status" value="1"/>
</dbReference>
<feature type="domain" description="Nudix hydrolase" evidence="7">
    <location>
        <begin position="55"/>
        <end position="235"/>
    </location>
</feature>
<dbReference type="GO" id="GO:0010945">
    <property type="term" value="F:coenzyme A diphosphatase activity"/>
    <property type="evidence" value="ECO:0007669"/>
    <property type="project" value="InterPro"/>
</dbReference>
<name>A0A4U5LP34_STECR</name>
<gene>
    <name evidence="8" type="ORF">L596_030340</name>
</gene>
<dbReference type="Pfam" id="PF00293">
    <property type="entry name" value="NUDIX"/>
    <property type="match status" value="1"/>
</dbReference>
<dbReference type="PROSITE" id="PS51462">
    <property type="entry name" value="NUDIX"/>
    <property type="match status" value="1"/>
</dbReference>
<dbReference type="OrthoDB" id="10262892at2759"/>
<comment type="caution">
    <text evidence="8">The sequence shown here is derived from an EMBL/GenBank/DDBJ whole genome shotgun (WGS) entry which is preliminary data.</text>
</comment>
<keyword evidence="4" id="KW-0378">Hydrolase</keyword>
<accession>A0A4U5LP34</accession>
<dbReference type="PANTHER" id="PTHR12992:SF11">
    <property type="entry name" value="MITOCHONDRIAL COENZYME A DIPHOSPHATASE NUDT8"/>
    <property type="match status" value="1"/>
</dbReference>
<evidence type="ECO:0000256" key="5">
    <source>
        <dbReference type="ARBA" id="ARBA00022842"/>
    </source>
</evidence>
<reference evidence="8 9" key="2">
    <citation type="journal article" date="2019" name="G3 (Bethesda)">
        <title>Hybrid Assembly of the Genome of the Entomopathogenic Nematode Steinernema carpocapsae Identifies the X-Chromosome.</title>
        <authorList>
            <person name="Serra L."/>
            <person name="Macchietto M."/>
            <person name="Macias-Munoz A."/>
            <person name="McGill C.J."/>
            <person name="Rodriguez I.M."/>
            <person name="Rodriguez B."/>
            <person name="Murad R."/>
            <person name="Mortazavi A."/>
        </authorList>
    </citation>
    <scope>NUCLEOTIDE SEQUENCE [LARGE SCALE GENOMIC DNA]</scope>
    <source>
        <strain evidence="8 9">ALL</strain>
    </source>
</reference>
<evidence type="ECO:0000256" key="2">
    <source>
        <dbReference type="ARBA" id="ARBA00001946"/>
    </source>
</evidence>
<reference evidence="8 9" key="1">
    <citation type="journal article" date="2015" name="Genome Biol.">
        <title>Comparative genomics of Steinernema reveals deeply conserved gene regulatory networks.</title>
        <authorList>
            <person name="Dillman A.R."/>
            <person name="Macchietto M."/>
            <person name="Porter C.F."/>
            <person name="Rogers A."/>
            <person name="Williams B."/>
            <person name="Antoshechkin I."/>
            <person name="Lee M.M."/>
            <person name="Goodwin Z."/>
            <person name="Lu X."/>
            <person name="Lewis E.E."/>
            <person name="Goodrich-Blair H."/>
            <person name="Stock S.P."/>
            <person name="Adams B.J."/>
            <person name="Sternberg P.W."/>
            <person name="Mortazavi A."/>
        </authorList>
    </citation>
    <scope>NUCLEOTIDE SEQUENCE [LARGE SCALE GENOMIC DNA]</scope>
    <source>
        <strain evidence="8 9">ALL</strain>
    </source>
</reference>
<protein>
    <recommendedName>
        <fullName evidence="7">Nudix hydrolase domain-containing protein</fullName>
    </recommendedName>
</protein>
<evidence type="ECO:0000256" key="4">
    <source>
        <dbReference type="ARBA" id="ARBA00022801"/>
    </source>
</evidence>
<keyword evidence="9" id="KW-1185">Reference proteome</keyword>
<evidence type="ECO:0000256" key="6">
    <source>
        <dbReference type="ARBA" id="ARBA00023211"/>
    </source>
</evidence>
<dbReference type="Proteomes" id="UP000298663">
    <property type="component" value="Unassembled WGS sequence"/>
</dbReference>
<dbReference type="InterPro" id="IPR045121">
    <property type="entry name" value="CoAse"/>
</dbReference>
<evidence type="ECO:0000256" key="3">
    <source>
        <dbReference type="ARBA" id="ARBA00022723"/>
    </source>
</evidence>
<evidence type="ECO:0000256" key="1">
    <source>
        <dbReference type="ARBA" id="ARBA00001936"/>
    </source>
</evidence>
<dbReference type="EMBL" id="AZBU02000014">
    <property type="protein sequence ID" value="TKR57668.1"/>
    <property type="molecule type" value="Genomic_DNA"/>
</dbReference>
<evidence type="ECO:0000313" key="8">
    <source>
        <dbReference type="EMBL" id="TKR57668.1"/>
    </source>
</evidence>
<dbReference type="CDD" id="cd03426">
    <property type="entry name" value="NUDIX_CoAse_Nudt7"/>
    <property type="match status" value="1"/>
</dbReference>
<dbReference type="GO" id="GO:0046872">
    <property type="term" value="F:metal ion binding"/>
    <property type="evidence" value="ECO:0007669"/>
    <property type="project" value="UniProtKB-KW"/>
</dbReference>
<evidence type="ECO:0000259" key="7">
    <source>
        <dbReference type="PROSITE" id="PS51462"/>
    </source>
</evidence>
<keyword evidence="5" id="KW-0460">Magnesium</keyword>
<sequence>MQSLRASLRHHHTTANLLLSQTGKEAFLQRLAEAQIASAGKPKLRAAKRGGAPKKNDSSVLIPLVEQEKRIWIILTQRSFQLNSHRGEICFPGGKIEHGEDLAQAALRESFEETGMEPSKVNVWGALNPVLNRYLTNSVTPVVGPEFVEFEKLQRGTTHELNKRLFDLIFEADCVHFWDRIPAVCVLDPAHLPSLAPHCAEVRSIFMVPVDEICAKSGYTNFQHKSFRYVLPVFQSSEYRMLATSDSCISGYKEPPVQRIWGLSACAMHQMLLNLVPELYDSKLAVPF</sequence>
<dbReference type="PROSITE" id="PS00893">
    <property type="entry name" value="NUDIX_BOX"/>
    <property type="match status" value="1"/>
</dbReference>